<dbReference type="Proteomes" id="UP001499854">
    <property type="component" value="Unassembled WGS sequence"/>
</dbReference>
<feature type="region of interest" description="Disordered" evidence="1">
    <location>
        <begin position="1"/>
        <end position="33"/>
    </location>
</feature>
<accession>A0ABN2TA17</accession>
<evidence type="ECO:0000313" key="3">
    <source>
        <dbReference type="Proteomes" id="UP001499854"/>
    </source>
</evidence>
<gene>
    <name evidence="2" type="ORF">GCM10009838_81310</name>
</gene>
<keyword evidence="3" id="KW-1185">Reference proteome</keyword>
<proteinExistence type="predicted"/>
<evidence type="ECO:0000256" key="1">
    <source>
        <dbReference type="SAM" id="MobiDB-lite"/>
    </source>
</evidence>
<name>A0ABN2TA17_9ACTN</name>
<dbReference type="EMBL" id="BAAAQM010000076">
    <property type="protein sequence ID" value="GAA2003011.1"/>
    <property type="molecule type" value="Genomic_DNA"/>
</dbReference>
<organism evidence="2 3">
    <name type="scientific">Catenulispora subtropica</name>
    <dbReference type="NCBI Taxonomy" id="450798"/>
    <lineage>
        <taxon>Bacteria</taxon>
        <taxon>Bacillati</taxon>
        <taxon>Actinomycetota</taxon>
        <taxon>Actinomycetes</taxon>
        <taxon>Catenulisporales</taxon>
        <taxon>Catenulisporaceae</taxon>
        <taxon>Catenulispora</taxon>
    </lineage>
</organism>
<protein>
    <submittedName>
        <fullName evidence="2">Uncharacterized protein</fullName>
    </submittedName>
</protein>
<reference evidence="2 3" key="1">
    <citation type="journal article" date="2019" name="Int. J. Syst. Evol. Microbiol.">
        <title>The Global Catalogue of Microorganisms (GCM) 10K type strain sequencing project: providing services to taxonomists for standard genome sequencing and annotation.</title>
        <authorList>
            <consortium name="The Broad Institute Genomics Platform"/>
            <consortium name="The Broad Institute Genome Sequencing Center for Infectious Disease"/>
            <person name="Wu L."/>
            <person name="Ma J."/>
        </authorList>
    </citation>
    <scope>NUCLEOTIDE SEQUENCE [LARGE SCALE GENOMIC DNA]</scope>
    <source>
        <strain evidence="2 3">JCM 16013</strain>
    </source>
</reference>
<comment type="caution">
    <text evidence="2">The sequence shown here is derived from an EMBL/GenBank/DDBJ whole genome shotgun (WGS) entry which is preliminary data.</text>
</comment>
<evidence type="ECO:0000313" key="2">
    <source>
        <dbReference type="EMBL" id="GAA2003011.1"/>
    </source>
</evidence>
<sequence length="71" mass="7775">MTTYARLGGGAQWNSSAEQPAPPPSEENRMSANEELEVLVEAMLAAEPEGGEDEENTGDLLWKISYSTFRD</sequence>